<protein>
    <submittedName>
        <fullName evidence="1">Type II toxin-antitoxin system HigB family toxin</fullName>
    </submittedName>
</protein>
<sequence length="87" mass="9936">MQVIRQDRLADFTERYAEKRMALQCWLAEAKKASWRCADDILNDYKGAKVSDADEVTFVIGRGTVKVVTKAIFRKNILRIDEVGLSV</sequence>
<dbReference type="GO" id="GO:0004519">
    <property type="term" value="F:endonuclease activity"/>
    <property type="evidence" value="ECO:0007669"/>
    <property type="project" value="InterPro"/>
</dbReference>
<dbReference type="InterPro" id="IPR018669">
    <property type="entry name" value="Toxin_HigB"/>
</dbReference>
<accession>A0A8J6IUW8</accession>
<evidence type="ECO:0000313" key="1">
    <source>
        <dbReference type="EMBL" id="MBC3766290.1"/>
    </source>
</evidence>
<comment type="caution">
    <text evidence="1">The sequence shown here is derived from an EMBL/GenBank/DDBJ whole genome shotgun (WGS) entry which is preliminary data.</text>
</comment>
<reference evidence="1" key="1">
    <citation type="journal article" date="2018" name="Int. J. Syst. Evol. Microbiol.">
        <title>Neptunicella marina gen. nov., sp. nov., isolated from surface seawater.</title>
        <authorList>
            <person name="Liu X."/>
            <person name="Lai Q."/>
            <person name="Du Y."/>
            <person name="Zhang X."/>
            <person name="Liu Z."/>
            <person name="Sun F."/>
            <person name="Shao Z."/>
        </authorList>
    </citation>
    <scope>NUCLEOTIDE SEQUENCE</scope>
    <source>
        <strain evidence="1">S27-2</strain>
    </source>
</reference>
<dbReference type="AlphaFoldDB" id="A0A8J6IUW8"/>
<gene>
    <name evidence="1" type="ORF">H8B19_10390</name>
</gene>
<dbReference type="Proteomes" id="UP000601768">
    <property type="component" value="Unassembled WGS sequence"/>
</dbReference>
<name>A0A8J6IUW8_9ALTE</name>
<evidence type="ECO:0000313" key="2">
    <source>
        <dbReference type="Proteomes" id="UP000601768"/>
    </source>
</evidence>
<organism evidence="1 2">
    <name type="scientific">Neptunicella marina</name>
    <dbReference type="NCBI Taxonomy" id="2125989"/>
    <lineage>
        <taxon>Bacteria</taxon>
        <taxon>Pseudomonadati</taxon>
        <taxon>Pseudomonadota</taxon>
        <taxon>Gammaproteobacteria</taxon>
        <taxon>Alteromonadales</taxon>
        <taxon>Alteromonadaceae</taxon>
        <taxon>Neptunicella</taxon>
    </lineage>
</organism>
<dbReference type="GO" id="GO:0110001">
    <property type="term" value="C:toxin-antitoxin complex"/>
    <property type="evidence" value="ECO:0007669"/>
    <property type="project" value="InterPro"/>
</dbReference>
<dbReference type="RefSeq" id="WP_186506818.1">
    <property type="nucleotide sequence ID" value="NZ_JACNEP010000007.1"/>
</dbReference>
<keyword evidence="2" id="KW-1185">Reference proteome</keyword>
<dbReference type="Pfam" id="PF09907">
    <property type="entry name" value="HigB_toxin"/>
    <property type="match status" value="1"/>
</dbReference>
<reference evidence="1" key="2">
    <citation type="submission" date="2020-08" db="EMBL/GenBank/DDBJ databases">
        <authorList>
            <person name="Lai Q."/>
        </authorList>
    </citation>
    <scope>NUCLEOTIDE SEQUENCE</scope>
    <source>
        <strain evidence="1">S27-2</strain>
    </source>
</reference>
<dbReference type="GO" id="GO:0003723">
    <property type="term" value="F:RNA binding"/>
    <property type="evidence" value="ECO:0007669"/>
    <property type="project" value="InterPro"/>
</dbReference>
<proteinExistence type="predicted"/>
<dbReference type="EMBL" id="JACNEP010000007">
    <property type="protein sequence ID" value="MBC3766290.1"/>
    <property type="molecule type" value="Genomic_DNA"/>
</dbReference>